<organism evidence="2 3">
    <name type="scientific">Formosa sediminum</name>
    <dbReference type="NCBI Taxonomy" id="2594004"/>
    <lineage>
        <taxon>Bacteria</taxon>
        <taxon>Pseudomonadati</taxon>
        <taxon>Bacteroidota</taxon>
        <taxon>Flavobacteriia</taxon>
        <taxon>Flavobacteriales</taxon>
        <taxon>Flavobacteriaceae</taxon>
        <taxon>Formosa</taxon>
    </lineage>
</organism>
<evidence type="ECO:0000313" key="3">
    <source>
        <dbReference type="Proteomes" id="UP000319209"/>
    </source>
</evidence>
<dbReference type="EMBL" id="CP041637">
    <property type="protein sequence ID" value="QDO94948.1"/>
    <property type="molecule type" value="Genomic_DNA"/>
</dbReference>
<evidence type="ECO:0000256" key="1">
    <source>
        <dbReference type="SAM" id="MobiDB-lite"/>
    </source>
</evidence>
<name>A0A516GTV6_9FLAO</name>
<feature type="compositionally biased region" description="Gly residues" evidence="1">
    <location>
        <begin position="219"/>
        <end position="238"/>
    </location>
</feature>
<evidence type="ECO:0000313" key="2">
    <source>
        <dbReference type="EMBL" id="QDO94948.1"/>
    </source>
</evidence>
<reference evidence="2 3" key="1">
    <citation type="submission" date="2019-07" db="EMBL/GenBank/DDBJ databases">
        <title>Genome sequencing for Formosa sp. PS13.</title>
        <authorList>
            <person name="Park S.-J."/>
        </authorList>
    </citation>
    <scope>NUCLEOTIDE SEQUENCE [LARGE SCALE GENOMIC DNA]</scope>
    <source>
        <strain evidence="2 3">PS13</strain>
    </source>
</reference>
<dbReference type="Proteomes" id="UP000319209">
    <property type="component" value="Chromosome"/>
</dbReference>
<gene>
    <name evidence="2" type="ORF">FNB79_13540</name>
</gene>
<dbReference type="KEGG" id="fop:FNB79_13540"/>
<dbReference type="AlphaFoldDB" id="A0A516GTV6"/>
<keyword evidence="3" id="KW-1185">Reference proteome</keyword>
<dbReference type="OrthoDB" id="1144986at2"/>
<feature type="region of interest" description="Disordered" evidence="1">
    <location>
        <begin position="199"/>
        <end position="259"/>
    </location>
</feature>
<protein>
    <submittedName>
        <fullName evidence="2">Uncharacterized protein</fullName>
    </submittedName>
</protein>
<dbReference type="RefSeq" id="WP_143381826.1">
    <property type="nucleotide sequence ID" value="NZ_CP041637.1"/>
</dbReference>
<proteinExistence type="predicted"/>
<accession>A0A516GTV6</accession>
<sequence length="259" mass="28933">MKEIMFVLMVFGAMGSVYAHAEKSLILLDTITVTNHTLKYLVTDTKANIILDISTQDPRTIMFILHHGLTVYFDVKGKEKKKVWITYPKEPLPMSSFPQEEASEDFQTDAEVMQKRQAIYRLVSENFPEDAVFIHNEKTDFFNVLLNSLDVTAAYTYNTGTGILNYHLTVPKHKIIEKANQDLSKLKIGVVTTNKEKPSKIASSGFDEFDTDERESGSRRGGPPGGGRGPSGQSQGGGHPDESESSAPIELDFWFDAHL</sequence>